<evidence type="ECO:0000313" key="2">
    <source>
        <dbReference type="Proteomes" id="UP001362999"/>
    </source>
</evidence>
<dbReference type="AlphaFoldDB" id="A0AAV9ZZH2"/>
<accession>A0AAV9ZZH2</accession>
<proteinExistence type="predicted"/>
<name>A0AAV9ZZH2_9AGAR</name>
<comment type="caution">
    <text evidence="1">The sequence shown here is derived from an EMBL/GenBank/DDBJ whole genome shotgun (WGS) entry which is preliminary data.</text>
</comment>
<reference evidence="1 2" key="1">
    <citation type="journal article" date="2024" name="J Genomics">
        <title>Draft genome sequencing and assembly of Favolaschia claudopus CIRM-BRFM 2984 isolated from oak limbs.</title>
        <authorList>
            <person name="Navarro D."/>
            <person name="Drula E."/>
            <person name="Chaduli D."/>
            <person name="Cazenave R."/>
            <person name="Ahrendt S."/>
            <person name="Wang J."/>
            <person name="Lipzen A."/>
            <person name="Daum C."/>
            <person name="Barry K."/>
            <person name="Grigoriev I.V."/>
            <person name="Favel A."/>
            <person name="Rosso M.N."/>
            <person name="Martin F."/>
        </authorList>
    </citation>
    <scope>NUCLEOTIDE SEQUENCE [LARGE SCALE GENOMIC DNA]</scope>
    <source>
        <strain evidence="1 2">CIRM-BRFM 2984</strain>
    </source>
</reference>
<dbReference type="Proteomes" id="UP001362999">
    <property type="component" value="Unassembled WGS sequence"/>
</dbReference>
<dbReference type="EMBL" id="JAWWNJ010000097">
    <property type="protein sequence ID" value="KAK6996448.1"/>
    <property type="molecule type" value="Genomic_DNA"/>
</dbReference>
<gene>
    <name evidence="1" type="ORF">R3P38DRAFT_2565509</name>
</gene>
<keyword evidence="2" id="KW-1185">Reference proteome</keyword>
<feature type="non-terminal residue" evidence="1">
    <location>
        <position position="1"/>
    </location>
</feature>
<evidence type="ECO:0000313" key="1">
    <source>
        <dbReference type="EMBL" id="KAK6996448.1"/>
    </source>
</evidence>
<protein>
    <submittedName>
        <fullName evidence="1">Uncharacterized protein</fullName>
    </submittedName>
</protein>
<organism evidence="1 2">
    <name type="scientific">Favolaschia claudopus</name>
    <dbReference type="NCBI Taxonomy" id="2862362"/>
    <lineage>
        <taxon>Eukaryota</taxon>
        <taxon>Fungi</taxon>
        <taxon>Dikarya</taxon>
        <taxon>Basidiomycota</taxon>
        <taxon>Agaricomycotina</taxon>
        <taxon>Agaricomycetes</taxon>
        <taxon>Agaricomycetidae</taxon>
        <taxon>Agaricales</taxon>
        <taxon>Marasmiineae</taxon>
        <taxon>Mycenaceae</taxon>
        <taxon>Favolaschia</taxon>
    </lineage>
</organism>
<sequence length="162" mass="18721">LWDVPANEWLSQANYIFHQLNIFSNLRDYALLDGIEFCCQLSPCADVENHPPMGFLFLCPPQYFQTGMACFKWPEYSAYWSLDPWGVERLSIEQAFNIGFPIIQFSTTIRLRSWDDSAYAGLREFHRAKGFDPDTQDIAVHLNQPLYQISDNESEIAAEKGK</sequence>